<feature type="coiled-coil region" evidence="1">
    <location>
        <begin position="36"/>
        <end position="294"/>
    </location>
</feature>
<feature type="compositionally biased region" description="Basic and acidic residues" evidence="2">
    <location>
        <begin position="560"/>
        <end position="569"/>
    </location>
</feature>
<evidence type="ECO:0000256" key="2">
    <source>
        <dbReference type="SAM" id="MobiDB-lite"/>
    </source>
</evidence>
<feature type="region of interest" description="Disordered" evidence="2">
    <location>
        <begin position="529"/>
        <end position="575"/>
    </location>
</feature>
<dbReference type="AlphaFoldDB" id="A0AAV2L3B6"/>
<protein>
    <submittedName>
        <fullName evidence="3">Uncharacterized protein</fullName>
    </submittedName>
</protein>
<feature type="coiled-coil region" evidence="1">
    <location>
        <begin position="493"/>
        <end position="520"/>
    </location>
</feature>
<feature type="compositionally biased region" description="Pro residues" evidence="2">
    <location>
        <begin position="550"/>
        <end position="559"/>
    </location>
</feature>
<name>A0AAV2L3B6_KNICA</name>
<sequence>MAARHSEHIHLEHSAERLEAGLALSHQELHTSHLEMEALEGEVSRLNLKVKGHQEVACQLSEEVRRMEALELLQKEEQQQLHAQQCSGHPQLKEYQDASQAMKDELVEIEQCYQEKAEQWDRAQEALERLTDELQTLQAQVDMLQKQKLVIESDLKVYQQSHLYSDDEYLSQLKQRELLQKRCAEQVEQLAECEKAILQMKSALERQAEKKVDAQKRCVALQLEHLHSRRQHEQEADRLKQEVSRLELELAETHQVHVTLLKSEGELRDARHEVQRLTEELLKEEQSRRSALKDKHKLNTYICKLRKERDELLMKHQVTVEELAARAEEARRFEGCLNKEKLAEEKIRSVLRLERKLQEAVDLKLKAQTEKQETNKQVQSLQCKLDGVRAINENLRRESQLVVTNMYQWITQQKATNESVSAQMKAQSAALSLVTEEKEHLQAANNALKAALQRLKEEADENESFKVQFEECCWCNGRTVGQETCITLNLCKIQEMQTRLQNNLEAVQKLNQQISILRRENRHLHWKLQDERSQRRRRVSSSNSCKTLSAPPPPVPSPPSRERVSDRPGHGAGSG</sequence>
<feature type="coiled-coil region" evidence="1">
    <location>
        <begin position="350"/>
        <end position="398"/>
    </location>
</feature>
<dbReference type="GO" id="GO:0007283">
    <property type="term" value="P:spermatogenesis"/>
    <property type="evidence" value="ECO:0007669"/>
    <property type="project" value="TreeGrafter"/>
</dbReference>
<dbReference type="PANTHER" id="PTHR18881:SF2">
    <property type="entry name" value="POLYAMINE-MODULATED FACTOR 1-BINDING PROTEIN 1"/>
    <property type="match status" value="1"/>
</dbReference>
<evidence type="ECO:0000313" key="4">
    <source>
        <dbReference type="Proteomes" id="UP001497482"/>
    </source>
</evidence>
<keyword evidence="4" id="KW-1185">Reference proteome</keyword>
<evidence type="ECO:0000256" key="1">
    <source>
        <dbReference type="SAM" id="Coils"/>
    </source>
</evidence>
<dbReference type="InterPro" id="IPR037391">
    <property type="entry name" value="PMF1-bd"/>
</dbReference>
<gene>
    <name evidence="3" type="ORF">KC01_LOCUS25424</name>
</gene>
<dbReference type="Proteomes" id="UP001497482">
    <property type="component" value="Chromosome 21"/>
</dbReference>
<reference evidence="3 4" key="1">
    <citation type="submission" date="2024-04" db="EMBL/GenBank/DDBJ databases">
        <authorList>
            <person name="Waldvogel A.-M."/>
            <person name="Schoenle A."/>
        </authorList>
    </citation>
    <scope>NUCLEOTIDE SEQUENCE [LARGE SCALE GENOMIC DNA]</scope>
</reference>
<organism evidence="3 4">
    <name type="scientific">Knipowitschia caucasica</name>
    <name type="common">Caucasian dwarf goby</name>
    <name type="synonym">Pomatoschistus caucasicus</name>
    <dbReference type="NCBI Taxonomy" id="637954"/>
    <lineage>
        <taxon>Eukaryota</taxon>
        <taxon>Metazoa</taxon>
        <taxon>Chordata</taxon>
        <taxon>Craniata</taxon>
        <taxon>Vertebrata</taxon>
        <taxon>Euteleostomi</taxon>
        <taxon>Actinopterygii</taxon>
        <taxon>Neopterygii</taxon>
        <taxon>Teleostei</taxon>
        <taxon>Neoteleostei</taxon>
        <taxon>Acanthomorphata</taxon>
        <taxon>Gobiaria</taxon>
        <taxon>Gobiiformes</taxon>
        <taxon>Gobioidei</taxon>
        <taxon>Gobiidae</taxon>
        <taxon>Gobiinae</taxon>
        <taxon>Knipowitschia</taxon>
    </lineage>
</organism>
<proteinExistence type="predicted"/>
<dbReference type="PANTHER" id="PTHR18881">
    <property type="entry name" value="POLYAMINE-MODULATED FACTOR 1-BINDING PROTEIN 1-RELATED"/>
    <property type="match status" value="1"/>
</dbReference>
<dbReference type="EMBL" id="OZ035843">
    <property type="protein sequence ID" value="CAL1596806.1"/>
    <property type="molecule type" value="Genomic_DNA"/>
</dbReference>
<accession>A0AAV2L3B6</accession>
<keyword evidence="1" id="KW-0175">Coiled coil</keyword>
<evidence type="ECO:0000313" key="3">
    <source>
        <dbReference type="EMBL" id="CAL1596806.1"/>
    </source>
</evidence>
<feature type="coiled-coil region" evidence="1">
    <location>
        <begin position="431"/>
        <end position="468"/>
    </location>
</feature>